<feature type="compositionally biased region" description="Polar residues" evidence="1">
    <location>
        <begin position="443"/>
        <end position="454"/>
    </location>
</feature>
<dbReference type="PANTHER" id="PTHR33448:SF4">
    <property type="entry name" value="CHLOROPLAST PROTEIN HCF243"/>
    <property type="match status" value="1"/>
</dbReference>
<feature type="region of interest" description="Disordered" evidence="1">
    <location>
        <begin position="104"/>
        <end position="125"/>
    </location>
</feature>
<feature type="compositionally biased region" description="Acidic residues" evidence="1">
    <location>
        <begin position="304"/>
        <end position="334"/>
    </location>
</feature>
<proteinExistence type="predicted"/>
<sequence>MEGERGHHHRSELFICFTSRPPSLKTSSKSTIPGRPDKPTSSSSLSTSLSRRLRSNGSIKGGQSPMFPASVSSTQRKKGGAFEAPEPSSPKVTCIGQVRVKAMKKNHHHNKHLRSRSRRRGGEVSFRKGEMVETTTECLPSRNQRWVHLPLGVCEALRAFGAEISCMFPSCGGGGERRGLCGFGKERGEKKTRKRRGFWVGGGSCGAALARWLMVVEEEEKRVEEMRVVVRRREEEDVVELVEEEGMVELVEVVGDGEEEEKRVSICIPPRNALLLMRCRSDPWKMSALTSKFWSSPKEVLVGGDEDEDDVDDDDGDDEVEEEEEMERLEEDLVEVNGEVENHDLGDLEEVVEEGRDGGKEEEELVEAIDELENPQEEEEIKSSIDKISGGEKERVAEEETQSGSSAEVEEGLKNPGGGGGGGGEEAKMKDGSSFPEVEETHQSSQAEAATQTEQDIEKAPPFHEDPLEAEAVEAEEARAGEEEPVQPPPHNQTKTDEKRGAMPPECLLLMMCEPKLSMEVSKETWVETADFLLPRRRLPPVNKEPTKKPISAAPAPPPPVPPPSSMATAVEQRLVSASAHEPFVLTRCKSEPMRSSAKLAPQACFWKARHRPIGAAGLGF</sequence>
<feature type="region of interest" description="Disordered" evidence="1">
    <location>
        <begin position="1"/>
        <end position="91"/>
    </location>
</feature>
<feature type="compositionally biased region" description="Basic residues" evidence="1">
    <location>
        <begin position="1"/>
        <end position="10"/>
    </location>
</feature>
<reference evidence="2" key="1">
    <citation type="journal article" date="2023" name="Nat. Commun.">
        <title>Diploid and tetraploid genomes of Acorus and the evolution of monocots.</title>
        <authorList>
            <person name="Ma L."/>
            <person name="Liu K.W."/>
            <person name="Li Z."/>
            <person name="Hsiao Y.Y."/>
            <person name="Qi Y."/>
            <person name="Fu T."/>
            <person name="Tang G.D."/>
            <person name="Zhang D."/>
            <person name="Sun W.H."/>
            <person name="Liu D.K."/>
            <person name="Li Y."/>
            <person name="Chen G.Z."/>
            <person name="Liu X.D."/>
            <person name="Liao X.Y."/>
            <person name="Jiang Y.T."/>
            <person name="Yu X."/>
            <person name="Hao Y."/>
            <person name="Huang J."/>
            <person name="Zhao X.W."/>
            <person name="Ke S."/>
            <person name="Chen Y.Y."/>
            <person name="Wu W.L."/>
            <person name="Hsu J.L."/>
            <person name="Lin Y.F."/>
            <person name="Huang M.D."/>
            <person name="Li C.Y."/>
            <person name="Huang L."/>
            <person name="Wang Z.W."/>
            <person name="Zhao X."/>
            <person name="Zhong W.Y."/>
            <person name="Peng D.H."/>
            <person name="Ahmad S."/>
            <person name="Lan S."/>
            <person name="Zhang J.S."/>
            <person name="Tsai W.C."/>
            <person name="Van de Peer Y."/>
            <person name="Liu Z.J."/>
        </authorList>
    </citation>
    <scope>NUCLEOTIDE SEQUENCE</scope>
    <source>
        <strain evidence="2">CP</strain>
    </source>
</reference>
<dbReference type="PANTHER" id="PTHR33448">
    <property type="entry name" value="CHLOROPLAST PROTEIN HCF243-RELATED"/>
    <property type="match status" value="1"/>
</dbReference>
<accession>A0AAV9F821</accession>
<feature type="compositionally biased region" description="Low complexity" evidence="1">
    <location>
        <begin position="40"/>
        <end position="50"/>
    </location>
</feature>
<dbReference type="EMBL" id="JAUJYO010000003">
    <property type="protein sequence ID" value="KAK1321018.1"/>
    <property type="molecule type" value="Genomic_DNA"/>
</dbReference>
<dbReference type="AlphaFoldDB" id="A0AAV9F821"/>
<protein>
    <submittedName>
        <fullName evidence="2">Uncharacterized protein</fullName>
    </submittedName>
</protein>
<feature type="compositionally biased region" description="Gly residues" evidence="1">
    <location>
        <begin position="415"/>
        <end position="424"/>
    </location>
</feature>
<feature type="compositionally biased region" description="Pro residues" evidence="1">
    <location>
        <begin position="555"/>
        <end position="565"/>
    </location>
</feature>
<comment type="caution">
    <text evidence="2">The sequence shown here is derived from an EMBL/GenBank/DDBJ whole genome shotgun (WGS) entry which is preliminary data.</text>
</comment>
<feature type="region of interest" description="Disordered" evidence="1">
    <location>
        <begin position="299"/>
        <end position="501"/>
    </location>
</feature>
<organism evidence="2 3">
    <name type="scientific">Acorus calamus</name>
    <name type="common">Sweet flag</name>
    <dbReference type="NCBI Taxonomy" id="4465"/>
    <lineage>
        <taxon>Eukaryota</taxon>
        <taxon>Viridiplantae</taxon>
        <taxon>Streptophyta</taxon>
        <taxon>Embryophyta</taxon>
        <taxon>Tracheophyta</taxon>
        <taxon>Spermatophyta</taxon>
        <taxon>Magnoliopsida</taxon>
        <taxon>Liliopsida</taxon>
        <taxon>Acoraceae</taxon>
        <taxon>Acorus</taxon>
    </lineage>
</organism>
<gene>
    <name evidence="2" type="ORF">QJS10_CPA03g00081</name>
</gene>
<evidence type="ECO:0000313" key="3">
    <source>
        <dbReference type="Proteomes" id="UP001180020"/>
    </source>
</evidence>
<feature type="compositionally biased region" description="Basic and acidic residues" evidence="1">
    <location>
        <begin position="456"/>
        <end position="467"/>
    </location>
</feature>
<feature type="compositionally biased region" description="Basic and acidic residues" evidence="1">
    <location>
        <begin position="381"/>
        <end position="398"/>
    </location>
</feature>
<feature type="region of interest" description="Disordered" evidence="1">
    <location>
        <begin position="539"/>
        <end position="567"/>
    </location>
</feature>
<name>A0AAV9F821_ACOCL</name>
<evidence type="ECO:0000256" key="1">
    <source>
        <dbReference type="SAM" id="MobiDB-lite"/>
    </source>
</evidence>
<feature type="compositionally biased region" description="Polar residues" evidence="1">
    <location>
        <begin position="20"/>
        <end position="31"/>
    </location>
</feature>
<feature type="compositionally biased region" description="Basic residues" evidence="1">
    <location>
        <begin position="104"/>
        <end position="119"/>
    </location>
</feature>
<keyword evidence="3" id="KW-1185">Reference proteome</keyword>
<dbReference type="Proteomes" id="UP001180020">
    <property type="component" value="Unassembled WGS sequence"/>
</dbReference>
<feature type="compositionally biased region" description="Acidic residues" evidence="1">
    <location>
        <begin position="360"/>
        <end position="380"/>
    </location>
</feature>
<evidence type="ECO:0000313" key="2">
    <source>
        <dbReference type="EMBL" id="KAK1321018.1"/>
    </source>
</evidence>
<reference evidence="2" key="2">
    <citation type="submission" date="2023-06" db="EMBL/GenBank/DDBJ databases">
        <authorList>
            <person name="Ma L."/>
            <person name="Liu K.-W."/>
            <person name="Li Z."/>
            <person name="Hsiao Y.-Y."/>
            <person name="Qi Y."/>
            <person name="Fu T."/>
            <person name="Tang G."/>
            <person name="Zhang D."/>
            <person name="Sun W.-H."/>
            <person name="Liu D.-K."/>
            <person name="Li Y."/>
            <person name="Chen G.-Z."/>
            <person name="Liu X.-D."/>
            <person name="Liao X.-Y."/>
            <person name="Jiang Y.-T."/>
            <person name="Yu X."/>
            <person name="Hao Y."/>
            <person name="Huang J."/>
            <person name="Zhao X.-W."/>
            <person name="Ke S."/>
            <person name="Chen Y.-Y."/>
            <person name="Wu W.-L."/>
            <person name="Hsu J.-L."/>
            <person name="Lin Y.-F."/>
            <person name="Huang M.-D."/>
            <person name="Li C.-Y."/>
            <person name="Huang L."/>
            <person name="Wang Z.-W."/>
            <person name="Zhao X."/>
            <person name="Zhong W.-Y."/>
            <person name="Peng D.-H."/>
            <person name="Ahmad S."/>
            <person name="Lan S."/>
            <person name="Zhang J.-S."/>
            <person name="Tsai W.-C."/>
            <person name="Van De Peer Y."/>
            <person name="Liu Z.-J."/>
        </authorList>
    </citation>
    <scope>NUCLEOTIDE SEQUENCE</scope>
    <source>
        <strain evidence="2">CP</strain>
        <tissue evidence="2">Leaves</tissue>
    </source>
</reference>